<feature type="domain" description="RING-type" evidence="8">
    <location>
        <begin position="128"/>
        <end position="171"/>
    </location>
</feature>
<dbReference type="SMART" id="SM00184">
    <property type="entry name" value="RING"/>
    <property type="match status" value="1"/>
</dbReference>
<dbReference type="Pfam" id="PF01436">
    <property type="entry name" value="NHL"/>
    <property type="match status" value="1"/>
</dbReference>
<feature type="region of interest" description="Disordered" evidence="7">
    <location>
        <begin position="27"/>
        <end position="47"/>
    </location>
</feature>
<evidence type="ECO:0000256" key="7">
    <source>
        <dbReference type="SAM" id="MobiDB-lite"/>
    </source>
</evidence>
<dbReference type="PANTHER" id="PTHR25462:SF296">
    <property type="entry name" value="MEIOTIC P26, ISOFORM F"/>
    <property type="match status" value="1"/>
</dbReference>
<dbReference type="AlphaFoldDB" id="A0A267FZT7"/>
<feature type="compositionally biased region" description="Gly residues" evidence="7">
    <location>
        <begin position="91"/>
        <end position="108"/>
    </location>
</feature>
<evidence type="ECO:0000256" key="4">
    <source>
        <dbReference type="ARBA" id="ARBA00022833"/>
    </source>
</evidence>
<dbReference type="InterPro" id="IPR047153">
    <property type="entry name" value="TRIM45/56/19-like"/>
</dbReference>
<dbReference type="PROSITE" id="PS50119">
    <property type="entry name" value="ZF_BBOX"/>
    <property type="match status" value="2"/>
</dbReference>
<dbReference type="Pfam" id="PF00643">
    <property type="entry name" value="zf-B_box"/>
    <property type="match status" value="1"/>
</dbReference>
<dbReference type="Proteomes" id="UP000215902">
    <property type="component" value="Unassembled WGS sequence"/>
</dbReference>
<dbReference type="InterPro" id="IPR000315">
    <property type="entry name" value="Znf_B-box"/>
</dbReference>
<name>A0A267FZT7_9PLAT</name>
<reference evidence="10 11" key="1">
    <citation type="submission" date="2017-06" db="EMBL/GenBank/DDBJ databases">
        <title>A platform for efficient transgenesis in Macrostomum lignano, a flatworm model organism for stem cell research.</title>
        <authorList>
            <person name="Berezikov E."/>
        </authorList>
    </citation>
    <scope>NUCLEOTIDE SEQUENCE [LARGE SCALE GENOMIC DNA]</scope>
    <source>
        <strain evidence="10">DV1</strain>
        <tissue evidence="10">Whole organism</tissue>
    </source>
</reference>
<keyword evidence="4" id="KW-0862">Zinc</keyword>
<dbReference type="Gene3D" id="2.120.10.30">
    <property type="entry name" value="TolB, C-terminal domain"/>
    <property type="match status" value="1"/>
</dbReference>
<feature type="repeat" description="NHL" evidence="6">
    <location>
        <begin position="673"/>
        <end position="712"/>
    </location>
</feature>
<dbReference type="EMBL" id="NIVC01000642">
    <property type="protein sequence ID" value="PAA79291.1"/>
    <property type="molecule type" value="Genomic_DNA"/>
</dbReference>
<gene>
    <name evidence="10" type="ORF">BOX15_Mlig015795g1</name>
</gene>
<evidence type="ECO:0000259" key="9">
    <source>
        <dbReference type="PROSITE" id="PS50119"/>
    </source>
</evidence>
<evidence type="ECO:0000256" key="2">
    <source>
        <dbReference type="ARBA" id="ARBA00022737"/>
    </source>
</evidence>
<dbReference type="InterPro" id="IPR001258">
    <property type="entry name" value="NHL_repeat"/>
</dbReference>
<dbReference type="SMART" id="SM00336">
    <property type="entry name" value="BBOX"/>
    <property type="match status" value="2"/>
</dbReference>
<feature type="region of interest" description="Disordered" evidence="7">
    <location>
        <begin position="635"/>
        <end position="662"/>
    </location>
</feature>
<dbReference type="PANTHER" id="PTHR25462">
    <property type="entry name" value="BONUS, ISOFORM C-RELATED"/>
    <property type="match status" value="1"/>
</dbReference>
<evidence type="ECO:0008006" key="12">
    <source>
        <dbReference type="Google" id="ProtNLM"/>
    </source>
</evidence>
<feature type="compositionally biased region" description="Low complexity" evidence="7">
    <location>
        <begin position="638"/>
        <end position="647"/>
    </location>
</feature>
<sequence>MSDDMAHAVEDLLEDREVSLLMMMNNGSASGNDSGSGLGIPGDDLRSAGDALENAGECLLGGNGGEEEEDDQNLLRETFGSDADDDINGSGLNGSGDGGRAGSSACGSGGGGGGNGADAIIGGANSECSLCQRQLTEPVILACLHRFDLPCLEAAQAAAAGGFLLFCPRCQTPTVLNPEAGLAGLTRDHLYLQELQGSHLAEVKCGGCTTGAEAVAKCRECADYLCSTCRQAHSVMKMFSRHHVKDLEQPGSDPEADSGLLHKPIYCQEHPADQLKYYCRDCGSLHCPECVATGHKLHNIDQATTAGAELQTLLSQDARSLRDSRRRWDREQDKLQERLSEIADSRQHNEGAIKEALASYRAFLDEAGKRFLEENRRVHSELEMRAMELMEHTAKGAEQMAEAASFVQAYTDRAGPVVLAYAAKVLHDWSATLLRAHWDTDLPTSVPFTANHPSFKAIVMANFGTFGSDRAQINSGTVTAASAAAPVTTTTAGDLQATSIVASVAGSVGAADVEGAVAVSEPALDAAHASSNPSVAAVAAAAAAYSNPALFGLPPPTQSQPSPGAPGSDSGLSNGSDALLSSMLAAKLQLVTDPAALSTAAAAAAAAAIGRTGTPTGSLDFGAATGGGVITGGGAPGSLGSPLQSSASGGGGSSSYPNRMGRCSSMTVRHRWGSLGSSRGQFNSPHGFCLGVDEEIVVADTQNHRVQVFEKSGEHKFQFGVPGREEGQLWYPRKVVVARQTGKFIVCDRGSERSRMQIFSRSGNFLRKITIRYIDIVAGLAINSKQHIVAVDSVSPTVFVIAEAGDLVKWFDCSSYMREPSDIAIHGNEYFICDFKGHCVCVFQEDGVYLRRIGSEAITNFPNGIDISDHGDVLVGDSHGNKFHVAVFNRLGQLTSEFECPTVKVSRCCGLKITGEGYVVTLAKNNHHVLVLNTLYIS</sequence>
<evidence type="ECO:0000259" key="8">
    <source>
        <dbReference type="PROSITE" id="PS50089"/>
    </source>
</evidence>
<feature type="region of interest" description="Disordered" evidence="7">
    <location>
        <begin position="551"/>
        <end position="573"/>
    </location>
</feature>
<evidence type="ECO:0000256" key="3">
    <source>
        <dbReference type="ARBA" id="ARBA00022771"/>
    </source>
</evidence>
<organism evidence="10 11">
    <name type="scientific">Macrostomum lignano</name>
    <dbReference type="NCBI Taxonomy" id="282301"/>
    <lineage>
        <taxon>Eukaryota</taxon>
        <taxon>Metazoa</taxon>
        <taxon>Spiralia</taxon>
        <taxon>Lophotrochozoa</taxon>
        <taxon>Platyhelminthes</taxon>
        <taxon>Rhabditophora</taxon>
        <taxon>Macrostomorpha</taxon>
        <taxon>Macrostomida</taxon>
        <taxon>Macrostomidae</taxon>
        <taxon>Macrostomum</taxon>
    </lineage>
</organism>
<dbReference type="PROSITE" id="PS51125">
    <property type="entry name" value="NHL"/>
    <property type="match status" value="2"/>
</dbReference>
<keyword evidence="11" id="KW-1185">Reference proteome</keyword>
<dbReference type="Gene3D" id="3.30.40.10">
    <property type="entry name" value="Zinc/RING finger domain, C3HC4 (zinc finger)"/>
    <property type="match status" value="1"/>
</dbReference>
<dbReference type="InterPro" id="IPR013083">
    <property type="entry name" value="Znf_RING/FYVE/PHD"/>
</dbReference>
<keyword evidence="2" id="KW-0677">Repeat</keyword>
<evidence type="ECO:0000313" key="11">
    <source>
        <dbReference type="Proteomes" id="UP000215902"/>
    </source>
</evidence>
<dbReference type="InterPro" id="IPR011042">
    <property type="entry name" value="6-blade_b-propeller_TolB-like"/>
</dbReference>
<accession>A0A267FZT7</accession>
<dbReference type="OrthoDB" id="342730at2759"/>
<evidence type="ECO:0000256" key="6">
    <source>
        <dbReference type="PROSITE-ProRule" id="PRU00504"/>
    </source>
</evidence>
<proteinExistence type="predicted"/>
<feature type="region of interest" description="Disordered" evidence="7">
    <location>
        <begin position="79"/>
        <end position="108"/>
    </location>
</feature>
<dbReference type="SUPFAM" id="SSF57850">
    <property type="entry name" value="RING/U-box"/>
    <property type="match status" value="1"/>
</dbReference>
<feature type="domain" description="B box-type" evidence="9">
    <location>
        <begin position="200"/>
        <end position="247"/>
    </location>
</feature>
<dbReference type="STRING" id="282301.A0A267FZT7"/>
<dbReference type="CDD" id="cd14959">
    <property type="entry name" value="NHL_brat_like"/>
    <property type="match status" value="1"/>
</dbReference>
<dbReference type="SUPFAM" id="SSF101898">
    <property type="entry name" value="NHL repeat"/>
    <property type="match status" value="1"/>
</dbReference>
<dbReference type="GO" id="GO:0061630">
    <property type="term" value="F:ubiquitin protein ligase activity"/>
    <property type="evidence" value="ECO:0007669"/>
    <property type="project" value="TreeGrafter"/>
</dbReference>
<dbReference type="GO" id="GO:0008270">
    <property type="term" value="F:zinc ion binding"/>
    <property type="evidence" value="ECO:0007669"/>
    <property type="project" value="UniProtKB-KW"/>
</dbReference>
<dbReference type="InterPro" id="IPR001841">
    <property type="entry name" value="Znf_RING"/>
</dbReference>
<evidence type="ECO:0000313" key="10">
    <source>
        <dbReference type="EMBL" id="PAA79291.1"/>
    </source>
</evidence>
<dbReference type="PROSITE" id="PS50089">
    <property type="entry name" value="ZF_RING_2"/>
    <property type="match status" value="1"/>
</dbReference>
<keyword evidence="1" id="KW-0479">Metal-binding</keyword>
<dbReference type="GO" id="GO:0005654">
    <property type="term" value="C:nucleoplasm"/>
    <property type="evidence" value="ECO:0007669"/>
    <property type="project" value="TreeGrafter"/>
</dbReference>
<dbReference type="Gene3D" id="3.30.160.60">
    <property type="entry name" value="Classic Zinc Finger"/>
    <property type="match status" value="1"/>
</dbReference>
<feature type="repeat" description="NHL" evidence="6">
    <location>
        <begin position="716"/>
        <end position="762"/>
    </location>
</feature>
<evidence type="ECO:0000256" key="1">
    <source>
        <dbReference type="ARBA" id="ARBA00022723"/>
    </source>
</evidence>
<comment type="caution">
    <text evidence="10">The sequence shown here is derived from an EMBL/GenBank/DDBJ whole genome shotgun (WGS) entry which is preliminary data.</text>
</comment>
<keyword evidence="3 5" id="KW-0863">Zinc-finger</keyword>
<dbReference type="SUPFAM" id="SSF57845">
    <property type="entry name" value="B-box zinc-binding domain"/>
    <property type="match status" value="1"/>
</dbReference>
<feature type="domain" description="B box-type" evidence="9">
    <location>
        <begin position="262"/>
        <end position="303"/>
    </location>
</feature>
<evidence type="ECO:0000256" key="5">
    <source>
        <dbReference type="PROSITE-ProRule" id="PRU00024"/>
    </source>
</evidence>
<protein>
    <recommendedName>
        <fullName evidence="12">B box-type domain-containing protein</fullName>
    </recommendedName>
</protein>